<organism evidence="1 2">
    <name type="scientific">Pistacia atlantica</name>
    <dbReference type="NCBI Taxonomy" id="434234"/>
    <lineage>
        <taxon>Eukaryota</taxon>
        <taxon>Viridiplantae</taxon>
        <taxon>Streptophyta</taxon>
        <taxon>Embryophyta</taxon>
        <taxon>Tracheophyta</taxon>
        <taxon>Spermatophyta</taxon>
        <taxon>Magnoliopsida</taxon>
        <taxon>eudicotyledons</taxon>
        <taxon>Gunneridae</taxon>
        <taxon>Pentapetalae</taxon>
        <taxon>rosids</taxon>
        <taxon>malvids</taxon>
        <taxon>Sapindales</taxon>
        <taxon>Anacardiaceae</taxon>
        <taxon>Pistacia</taxon>
    </lineage>
</organism>
<evidence type="ECO:0000313" key="1">
    <source>
        <dbReference type="EMBL" id="KAJ0087799.1"/>
    </source>
</evidence>
<dbReference type="Proteomes" id="UP001164250">
    <property type="component" value="Chromosome 9"/>
</dbReference>
<sequence>MVNTLSTTVASQLQLCFLRADVDLEETHVLSAVDSLVDVWWSLRRRRVSLFGHAAHGFIKYLSYSSTKLCNDQLYGADSDSLKQKTGSYVLRATLYVLHILLNYGVELKDTLEPGLSMVPLLAWQVKSFFLDFLPEMIGEIMIKIFLWEVTPQLFARLSTHPEQVVRKQLEGLLIMLAKLSPWSIVYPTLVDVNAYEEKPSQELQHVLGCLTELYPRLIQDVQLMINELGNVTVLWEELWLSTLQDLHGAHGILMTSSQIFFSDVMRRINVLKEEVARIAENATLSQSGKRKINAAKYSAMMSPIVVALERRLSSTSRKPETPHEIWFHEVYGEQLKSAILNFKTPPASATALGDVWQPFDSIAASLASSSEKVISFF</sequence>
<reference evidence="2" key="1">
    <citation type="journal article" date="2023" name="G3 (Bethesda)">
        <title>Genome assembly and association tests identify interacting loci associated with vigor, precocity, and sex in interspecific pistachio rootstocks.</title>
        <authorList>
            <person name="Palmer W."/>
            <person name="Jacygrad E."/>
            <person name="Sagayaradj S."/>
            <person name="Cavanaugh K."/>
            <person name="Han R."/>
            <person name="Bertier L."/>
            <person name="Beede B."/>
            <person name="Kafkas S."/>
            <person name="Golino D."/>
            <person name="Preece J."/>
            <person name="Michelmore R."/>
        </authorList>
    </citation>
    <scope>NUCLEOTIDE SEQUENCE [LARGE SCALE GENOMIC DNA]</scope>
</reference>
<comment type="caution">
    <text evidence="1">The sequence shown here is derived from an EMBL/GenBank/DDBJ whole genome shotgun (WGS) entry which is preliminary data.</text>
</comment>
<accession>A0ACC1AM80</accession>
<evidence type="ECO:0000313" key="2">
    <source>
        <dbReference type="Proteomes" id="UP001164250"/>
    </source>
</evidence>
<protein>
    <submittedName>
        <fullName evidence="1">Uncharacterized protein</fullName>
    </submittedName>
</protein>
<keyword evidence="2" id="KW-1185">Reference proteome</keyword>
<dbReference type="EMBL" id="CM047905">
    <property type="protein sequence ID" value="KAJ0087799.1"/>
    <property type="molecule type" value="Genomic_DNA"/>
</dbReference>
<proteinExistence type="predicted"/>
<gene>
    <name evidence="1" type="ORF">Patl1_32985</name>
</gene>
<name>A0ACC1AM80_9ROSI</name>